<dbReference type="Proteomes" id="UP000770015">
    <property type="component" value="Unassembled WGS sequence"/>
</dbReference>
<feature type="region of interest" description="Disordered" evidence="1">
    <location>
        <begin position="1"/>
        <end position="34"/>
    </location>
</feature>
<dbReference type="EMBL" id="JAGSXJ010000032">
    <property type="protein sequence ID" value="KAH6669143.1"/>
    <property type="molecule type" value="Genomic_DNA"/>
</dbReference>
<gene>
    <name evidence="2" type="ORF">F5X68DRAFT_51630</name>
</gene>
<feature type="region of interest" description="Disordered" evidence="1">
    <location>
        <begin position="61"/>
        <end position="114"/>
    </location>
</feature>
<sequence length="254" mass="27920">MPSRPGPNSRLDSWPPTQVRLTPTTPKDYPSLEDIDADPLTYFLTPAPDLEDMDEDADMMDFDAGIESPGRSNDIVRSVSPSSLEGLAKSKGRMASPPVPELYDTTMPDTDEEEEDYVRFAPPHIGLPKLLWGPKETGIMTRSKTRSTSGPSPRLTAEALLSVSSPRGRSRVSGRGRDTASASLRRRGSHLWRSPSPDVWSIEEETEEEMLSELGSSVGPRSTTDGDRPEKTLVDGKAAKPKKRVRFVLPGEEM</sequence>
<evidence type="ECO:0000256" key="1">
    <source>
        <dbReference type="SAM" id="MobiDB-lite"/>
    </source>
</evidence>
<proteinExistence type="predicted"/>
<dbReference type="AlphaFoldDB" id="A0A9P9A7N3"/>
<name>A0A9P9A7N3_9PEZI</name>
<feature type="compositionally biased region" description="Polar residues" evidence="1">
    <location>
        <begin position="140"/>
        <end position="151"/>
    </location>
</feature>
<comment type="caution">
    <text evidence="2">The sequence shown here is derived from an EMBL/GenBank/DDBJ whole genome shotgun (WGS) entry which is preliminary data.</text>
</comment>
<feature type="compositionally biased region" description="Acidic residues" evidence="1">
    <location>
        <begin position="201"/>
        <end position="211"/>
    </location>
</feature>
<evidence type="ECO:0000313" key="3">
    <source>
        <dbReference type="Proteomes" id="UP000770015"/>
    </source>
</evidence>
<organism evidence="2 3">
    <name type="scientific">Plectosphaerella plurivora</name>
    <dbReference type="NCBI Taxonomy" id="936078"/>
    <lineage>
        <taxon>Eukaryota</taxon>
        <taxon>Fungi</taxon>
        <taxon>Dikarya</taxon>
        <taxon>Ascomycota</taxon>
        <taxon>Pezizomycotina</taxon>
        <taxon>Sordariomycetes</taxon>
        <taxon>Hypocreomycetidae</taxon>
        <taxon>Glomerellales</taxon>
        <taxon>Plectosphaerellaceae</taxon>
        <taxon>Plectosphaerella</taxon>
    </lineage>
</organism>
<keyword evidence="3" id="KW-1185">Reference proteome</keyword>
<accession>A0A9P9A7N3</accession>
<dbReference type="OrthoDB" id="3439027at2759"/>
<feature type="region of interest" description="Disordered" evidence="1">
    <location>
        <begin position="129"/>
        <end position="244"/>
    </location>
</feature>
<feature type="compositionally biased region" description="Basic and acidic residues" evidence="1">
    <location>
        <begin position="224"/>
        <end position="238"/>
    </location>
</feature>
<protein>
    <submittedName>
        <fullName evidence="2">Uncharacterized protein</fullName>
    </submittedName>
</protein>
<reference evidence="2" key="1">
    <citation type="journal article" date="2021" name="Nat. Commun.">
        <title>Genetic determinants of endophytism in the Arabidopsis root mycobiome.</title>
        <authorList>
            <person name="Mesny F."/>
            <person name="Miyauchi S."/>
            <person name="Thiergart T."/>
            <person name="Pickel B."/>
            <person name="Atanasova L."/>
            <person name="Karlsson M."/>
            <person name="Huettel B."/>
            <person name="Barry K.W."/>
            <person name="Haridas S."/>
            <person name="Chen C."/>
            <person name="Bauer D."/>
            <person name="Andreopoulos W."/>
            <person name="Pangilinan J."/>
            <person name="LaButti K."/>
            <person name="Riley R."/>
            <person name="Lipzen A."/>
            <person name="Clum A."/>
            <person name="Drula E."/>
            <person name="Henrissat B."/>
            <person name="Kohler A."/>
            <person name="Grigoriev I.V."/>
            <person name="Martin F.M."/>
            <person name="Hacquard S."/>
        </authorList>
    </citation>
    <scope>NUCLEOTIDE SEQUENCE</scope>
    <source>
        <strain evidence="2">MPI-SDFR-AT-0117</strain>
    </source>
</reference>
<evidence type="ECO:0000313" key="2">
    <source>
        <dbReference type="EMBL" id="KAH6669143.1"/>
    </source>
</evidence>
<feature type="compositionally biased region" description="Polar residues" evidence="1">
    <location>
        <begin position="15"/>
        <end position="25"/>
    </location>
</feature>